<evidence type="ECO:0000313" key="1">
    <source>
        <dbReference type="EMBL" id="OQB41134.1"/>
    </source>
</evidence>
<accession>A0A1V5ZMH5</accession>
<reference evidence="1" key="1">
    <citation type="submission" date="2017-02" db="EMBL/GenBank/DDBJ databases">
        <title>Delving into the versatile metabolic prowess of the omnipresent phylum Bacteroidetes.</title>
        <authorList>
            <person name="Nobu M.K."/>
            <person name="Mei R."/>
            <person name="Narihiro T."/>
            <person name="Kuroda K."/>
            <person name="Liu W.-T."/>
        </authorList>
    </citation>
    <scope>NUCLEOTIDE SEQUENCE</scope>
    <source>
        <strain evidence="1">ADurb.Bin160</strain>
    </source>
</reference>
<sequence length="92" mass="11044">MTLEQKFKRYAVVVQCDICLKTWTQIIELPFDLNEYSDIENNLYDLHNYFFCPDMHLHKNSCSSISLIDWESEKASHFNNLIILGYSKHEYF</sequence>
<comment type="caution">
    <text evidence="1">The sequence shown here is derived from an EMBL/GenBank/DDBJ whole genome shotgun (WGS) entry which is preliminary data.</text>
</comment>
<name>A0A1V5ZMH5_9BACT</name>
<protein>
    <submittedName>
        <fullName evidence="1">Uncharacterized protein</fullName>
    </submittedName>
</protein>
<dbReference type="AlphaFoldDB" id="A0A1V5ZMH5"/>
<proteinExistence type="predicted"/>
<dbReference type="EMBL" id="MWDB01000023">
    <property type="protein sequence ID" value="OQB41134.1"/>
    <property type="molecule type" value="Genomic_DNA"/>
</dbReference>
<dbReference type="Proteomes" id="UP000485621">
    <property type="component" value="Unassembled WGS sequence"/>
</dbReference>
<gene>
    <name evidence="1" type="ORF">BWY04_01020</name>
</gene>
<organism evidence="1">
    <name type="scientific">candidate division CPR1 bacterium ADurb.Bin160</name>
    <dbReference type="NCBI Taxonomy" id="1852826"/>
    <lineage>
        <taxon>Bacteria</taxon>
        <taxon>candidate division CPR1</taxon>
    </lineage>
</organism>